<organism evidence="3 5">
    <name type="scientific">Peronospora farinosa</name>
    <dbReference type="NCBI Taxonomy" id="134698"/>
    <lineage>
        <taxon>Eukaryota</taxon>
        <taxon>Sar</taxon>
        <taxon>Stramenopiles</taxon>
        <taxon>Oomycota</taxon>
        <taxon>Peronosporomycetes</taxon>
        <taxon>Peronosporales</taxon>
        <taxon>Peronosporaceae</taxon>
        <taxon>Peronospora</taxon>
    </lineage>
</organism>
<dbReference type="AlphaFoldDB" id="A0AAV0USI4"/>
<reference evidence="2 4" key="1">
    <citation type="submission" date="2021-11" db="EMBL/GenBank/DDBJ databases">
        <authorList>
            <person name="Islam A."/>
            <person name="Islam S."/>
            <person name="Flora M.S."/>
            <person name="Rahman M."/>
            <person name="Ziaur R.M."/>
            <person name="Epstein J.H."/>
            <person name="Hassan M."/>
            <person name="Klassen M."/>
            <person name="Woodard K."/>
            <person name="Webb A."/>
            <person name="Webby R.J."/>
            <person name="El Zowalaty M.E."/>
        </authorList>
    </citation>
    <scope>NUCLEOTIDE SEQUENCE [LARGE SCALE GENOMIC DNA]</scope>
    <source>
        <strain evidence="2">Pf1</strain>
    </source>
</reference>
<name>A0AAV0USI4_9STRA</name>
<feature type="region of interest" description="Disordered" evidence="1">
    <location>
        <begin position="72"/>
        <end position="121"/>
    </location>
</feature>
<dbReference type="Proteomes" id="UP001159659">
    <property type="component" value="Unassembled WGS sequence"/>
</dbReference>
<dbReference type="EMBL" id="CANTFK010000991">
    <property type="protein sequence ID" value="CAI5739850.1"/>
    <property type="molecule type" value="Genomic_DNA"/>
</dbReference>
<dbReference type="Proteomes" id="UP001157938">
    <property type="component" value="Unassembled WGS sequence"/>
</dbReference>
<reference evidence="3" key="2">
    <citation type="submission" date="2022-12" db="EMBL/GenBank/DDBJ databases">
        <authorList>
            <person name="Webb A."/>
        </authorList>
    </citation>
    <scope>NUCLEOTIDE SEQUENCE</scope>
    <source>
        <strain evidence="3">Pf2</strain>
    </source>
</reference>
<evidence type="ECO:0000313" key="3">
    <source>
        <dbReference type="EMBL" id="CAI5739850.1"/>
    </source>
</evidence>
<evidence type="ECO:0000256" key="1">
    <source>
        <dbReference type="SAM" id="MobiDB-lite"/>
    </source>
</evidence>
<protein>
    <submittedName>
        <fullName evidence="3">Uncharacterized protein</fullName>
    </submittedName>
</protein>
<proteinExistence type="predicted"/>
<evidence type="ECO:0000313" key="4">
    <source>
        <dbReference type="Proteomes" id="UP001157938"/>
    </source>
</evidence>
<dbReference type="EMBL" id="CAKLBC010001769">
    <property type="protein sequence ID" value="CAH0493556.1"/>
    <property type="molecule type" value="Genomic_DNA"/>
</dbReference>
<gene>
    <name evidence="2" type="ORF">PFR001_LOCUS8682</name>
    <name evidence="3" type="ORF">PFR002_LOCUS9089</name>
</gene>
<sequence>MTPLGNDSQILRDLIEGDLDEAVDYECDTVFVEPDGSPLTTLTGEHDSNNAPNLFPGRGAADALTALRYPPELSSAATVTNPLDEQQQQTIDQEEGAKRRTKNMARLQDHRQYRFKPPTVE</sequence>
<evidence type="ECO:0000313" key="2">
    <source>
        <dbReference type="EMBL" id="CAH0493556.1"/>
    </source>
</evidence>
<comment type="caution">
    <text evidence="3">The sequence shown here is derived from an EMBL/GenBank/DDBJ whole genome shotgun (WGS) entry which is preliminary data.</text>
</comment>
<feature type="region of interest" description="Disordered" evidence="1">
    <location>
        <begin position="36"/>
        <end position="57"/>
    </location>
</feature>
<accession>A0AAV0USI4</accession>
<keyword evidence="4" id="KW-1185">Reference proteome</keyword>
<evidence type="ECO:0000313" key="5">
    <source>
        <dbReference type="Proteomes" id="UP001159659"/>
    </source>
</evidence>